<keyword evidence="1" id="KW-0175">Coiled coil</keyword>
<feature type="chain" id="PRO_5015544530" evidence="2">
    <location>
        <begin position="22"/>
        <end position="471"/>
    </location>
</feature>
<evidence type="ECO:0000313" key="3">
    <source>
        <dbReference type="EMBL" id="PWD97561.1"/>
    </source>
</evidence>
<dbReference type="InterPro" id="IPR011990">
    <property type="entry name" value="TPR-like_helical_dom_sf"/>
</dbReference>
<keyword evidence="2" id="KW-0732">Signal</keyword>
<name>A0A2U2B3B9_9BACT</name>
<dbReference type="AlphaFoldDB" id="A0A2U2B3B9"/>
<dbReference type="InterPro" id="IPR041662">
    <property type="entry name" value="SusD-like_2"/>
</dbReference>
<organism evidence="3 4">
    <name type="scientific">Marinilabilia rubra</name>
    <dbReference type="NCBI Taxonomy" id="2162893"/>
    <lineage>
        <taxon>Bacteria</taxon>
        <taxon>Pseudomonadati</taxon>
        <taxon>Bacteroidota</taxon>
        <taxon>Bacteroidia</taxon>
        <taxon>Marinilabiliales</taxon>
        <taxon>Marinilabiliaceae</taxon>
        <taxon>Marinilabilia</taxon>
    </lineage>
</organism>
<sequence>MKKYLNIALVFSLLSFLGACSEDTLDDINENVNDPTDVGSHLIITDVMTSTAFRVVGSDPAFYASVYIEHNVGIYNQSYNAEIRSGEPISSTTYNNSWGSIYENLYNLKLIIEKCSEGGSEEGNYHTLGIAQILTAYNLAVLTDLWGDVPWTEALQPGGIFTPVLDSQESLYQEIFGMLNSGLENLNKETNFSGLGSQDFFYGGDIDLWKKFGNGLKARYTMRLSNRNAAYGDVISFADASFESAAEQCQYEYVDASPFYQFLQDRNYFGASQSMHDKLADRNDPRDNVFFTGDVFAPNGTPDQVQDQYSKSAISVETAPTYLLSYHELQFLKAEAYVRLDELEDAKDALEEGIIAAFQKPNIGLTAADAEDYFANEVESRFDSNPLAEVMIQKYLAFYEEEAVEAYNDYRRLVAMGDDVIALQNPANPQQFPVRFSYGADDVTTNANVRQAYGDGSYVYSEDVWWAGGSR</sequence>
<dbReference type="EMBL" id="QEWP01000033">
    <property type="protein sequence ID" value="PWD97561.1"/>
    <property type="molecule type" value="Genomic_DNA"/>
</dbReference>
<dbReference type="PROSITE" id="PS51257">
    <property type="entry name" value="PROKAR_LIPOPROTEIN"/>
    <property type="match status" value="1"/>
</dbReference>
<dbReference type="SUPFAM" id="SSF48452">
    <property type="entry name" value="TPR-like"/>
    <property type="match status" value="1"/>
</dbReference>
<evidence type="ECO:0000256" key="2">
    <source>
        <dbReference type="SAM" id="SignalP"/>
    </source>
</evidence>
<evidence type="ECO:0000256" key="1">
    <source>
        <dbReference type="SAM" id="Coils"/>
    </source>
</evidence>
<accession>A0A2U2B3B9</accession>
<gene>
    <name evidence="3" type="ORF">DDZ16_20150</name>
</gene>
<dbReference type="RefSeq" id="WP_109266282.1">
    <property type="nucleotide sequence ID" value="NZ_QEWP01000033.1"/>
</dbReference>
<dbReference type="Proteomes" id="UP000244956">
    <property type="component" value="Unassembled WGS sequence"/>
</dbReference>
<feature type="coiled-coil region" evidence="1">
    <location>
        <begin position="333"/>
        <end position="360"/>
    </location>
</feature>
<reference evidence="3 4" key="1">
    <citation type="submission" date="2018-05" db="EMBL/GenBank/DDBJ databases">
        <title>Marinilabilia rubrum sp. nov., isolated from saltern sediment.</title>
        <authorList>
            <person name="Zhang R."/>
        </authorList>
    </citation>
    <scope>NUCLEOTIDE SEQUENCE [LARGE SCALE GENOMIC DNA]</scope>
    <source>
        <strain evidence="3 4">WTE16</strain>
    </source>
</reference>
<protein>
    <submittedName>
        <fullName evidence="3">SusD/RagB family nutrient-binding outer membrane lipoprotein</fullName>
    </submittedName>
</protein>
<keyword evidence="3" id="KW-0449">Lipoprotein</keyword>
<comment type="caution">
    <text evidence="3">The sequence shown here is derived from an EMBL/GenBank/DDBJ whole genome shotgun (WGS) entry which is preliminary data.</text>
</comment>
<dbReference type="Pfam" id="PF12771">
    <property type="entry name" value="SusD-like_2"/>
    <property type="match status" value="1"/>
</dbReference>
<evidence type="ECO:0000313" key="4">
    <source>
        <dbReference type="Proteomes" id="UP000244956"/>
    </source>
</evidence>
<proteinExistence type="predicted"/>
<dbReference type="Gene3D" id="1.20.120.840">
    <property type="entry name" value="SusD-like, tetratrico peptide repeats domain"/>
    <property type="match status" value="1"/>
</dbReference>
<feature type="signal peptide" evidence="2">
    <location>
        <begin position="1"/>
        <end position="21"/>
    </location>
</feature>
<keyword evidence="4" id="KW-1185">Reference proteome</keyword>
<dbReference type="OrthoDB" id="1109828at2"/>
<dbReference type="CDD" id="cd08977">
    <property type="entry name" value="SusD"/>
    <property type="match status" value="1"/>
</dbReference>
<dbReference type="Gene3D" id="1.25.40.390">
    <property type="match status" value="2"/>
</dbReference>